<comment type="catalytic activity">
    <reaction evidence="1">
        <text>AMP + H2O = D-ribose 5-phosphate + adenine</text>
        <dbReference type="Rhea" id="RHEA:20129"/>
        <dbReference type="ChEBI" id="CHEBI:15377"/>
        <dbReference type="ChEBI" id="CHEBI:16708"/>
        <dbReference type="ChEBI" id="CHEBI:78346"/>
        <dbReference type="ChEBI" id="CHEBI:456215"/>
        <dbReference type="EC" id="3.2.2.4"/>
    </reaction>
</comment>
<dbReference type="SUPFAM" id="SSF102405">
    <property type="entry name" value="MCP/YpsA-like"/>
    <property type="match status" value="1"/>
</dbReference>
<dbReference type="KEGG" id="smax:FJR03_01715"/>
<gene>
    <name evidence="5" type="ORF">FJR03_01715</name>
</gene>
<dbReference type="AlphaFoldDB" id="A0A7M1ASY4"/>
<evidence type="ECO:0000256" key="2">
    <source>
        <dbReference type="ARBA" id="ARBA00011985"/>
    </source>
</evidence>
<evidence type="ECO:0000313" key="5">
    <source>
        <dbReference type="EMBL" id="QOP40525.1"/>
    </source>
</evidence>
<dbReference type="GO" id="GO:0005829">
    <property type="term" value="C:cytosol"/>
    <property type="evidence" value="ECO:0007669"/>
    <property type="project" value="TreeGrafter"/>
</dbReference>
<dbReference type="PANTHER" id="PTHR43393:SF3">
    <property type="entry name" value="LYSINE DECARBOXYLASE-LIKE PROTEIN"/>
    <property type="match status" value="1"/>
</dbReference>
<dbReference type="Gene3D" id="3.40.50.450">
    <property type="match status" value="1"/>
</dbReference>
<dbReference type="GO" id="GO:0009691">
    <property type="term" value="P:cytokinin biosynthetic process"/>
    <property type="evidence" value="ECO:0007669"/>
    <property type="project" value="InterPro"/>
</dbReference>
<reference evidence="5 6" key="1">
    <citation type="submission" date="2019-06" db="EMBL/GenBank/DDBJ databases">
        <title>Sulfurimonas gotlandica sp. nov., a chemoautotrophic and psychrotolerant epsilonproteobacterium isolated from a pelagic redoxcline, and an emended description of the genus Sulfurimonas.</title>
        <authorList>
            <person name="Wang S."/>
            <person name="Jiang L."/>
            <person name="Shao Z."/>
        </authorList>
    </citation>
    <scope>NUCLEOTIDE SEQUENCE [LARGE SCALE GENOMIC DNA]</scope>
    <source>
        <strain evidence="5 6">B2</strain>
    </source>
</reference>
<organism evidence="5 6">
    <name type="scientific">Sulfurimonas marina</name>
    <dbReference type="NCBI Taxonomy" id="2590551"/>
    <lineage>
        <taxon>Bacteria</taxon>
        <taxon>Pseudomonadati</taxon>
        <taxon>Campylobacterota</taxon>
        <taxon>Epsilonproteobacteria</taxon>
        <taxon>Campylobacterales</taxon>
        <taxon>Sulfurimonadaceae</taxon>
        <taxon>Sulfurimonas</taxon>
    </lineage>
</organism>
<dbReference type="PANTHER" id="PTHR43393">
    <property type="entry name" value="CYTOKININ RIBOSIDE 5'-MONOPHOSPHATE PHOSPHORIBOHYDROLASE"/>
    <property type="match status" value="1"/>
</dbReference>
<name>A0A7M1ASY4_9BACT</name>
<dbReference type="Proteomes" id="UP000593910">
    <property type="component" value="Chromosome"/>
</dbReference>
<dbReference type="NCBIfam" id="TIGR00730">
    <property type="entry name" value="Rossman fold protein, TIGR00730 family"/>
    <property type="match status" value="1"/>
</dbReference>
<evidence type="ECO:0000256" key="3">
    <source>
        <dbReference type="ARBA" id="ARBA00031983"/>
    </source>
</evidence>
<dbReference type="InterPro" id="IPR031100">
    <property type="entry name" value="LOG_fam"/>
</dbReference>
<evidence type="ECO:0000313" key="6">
    <source>
        <dbReference type="Proteomes" id="UP000593910"/>
    </source>
</evidence>
<accession>A0A7M1ASY4</accession>
<dbReference type="EC" id="3.2.2.4" evidence="2"/>
<dbReference type="Pfam" id="PF03641">
    <property type="entry name" value="Lysine_decarbox"/>
    <property type="match status" value="1"/>
</dbReference>
<dbReference type="GO" id="GO:0008714">
    <property type="term" value="F:AMP nucleosidase activity"/>
    <property type="evidence" value="ECO:0007669"/>
    <property type="project" value="UniProtKB-EC"/>
</dbReference>
<keyword evidence="6" id="KW-1185">Reference proteome</keyword>
<evidence type="ECO:0000256" key="1">
    <source>
        <dbReference type="ARBA" id="ARBA00000274"/>
    </source>
</evidence>
<sequence length="303" mass="34695">MQNEKRVRFPWEDPKSSKEDPKASELIDRLVKSPTYKLAFQDSDFLESSEARGVRLELDYLKAELQIRKLGIEHTIVVFGSARIVEPKTAIARFNEVEEKLEKAPDDRVLLRELYVAERMIGKSIYYEDARRFGRLVGESGKNPDDCRITIMTGGGPGIMEAANRGSYDVGAKTIGLNILLPHEQFPNPYITPELCFQFHYFAVRKMHFLNRAKALVVYPGGFGTFDELFETLTLIQTEKTTPIPIVLVGKSFWERALNFAFLQEEGVIAAEDLEIFKFVDNANEAWEYILNWYTEKGIPLVQ</sequence>
<dbReference type="InterPro" id="IPR052341">
    <property type="entry name" value="LOG_family_nucleotidases"/>
</dbReference>
<feature type="region of interest" description="Disordered" evidence="4">
    <location>
        <begin position="1"/>
        <end position="24"/>
    </location>
</feature>
<proteinExistence type="predicted"/>
<dbReference type="InterPro" id="IPR005269">
    <property type="entry name" value="LOG"/>
</dbReference>
<protein>
    <recommendedName>
        <fullName evidence="3">AMP nucleosidase</fullName>
        <ecNumber evidence="2">3.2.2.4</ecNumber>
    </recommendedName>
    <alternativeName>
        <fullName evidence="3">AMP nucleosidase</fullName>
    </alternativeName>
</protein>
<dbReference type="RefSeq" id="WP_193113946.1">
    <property type="nucleotide sequence ID" value="NZ_CP041165.1"/>
</dbReference>
<evidence type="ECO:0000256" key="4">
    <source>
        <dbReference type="SAM" id="MobiDB-lite"/>
    </source>
</evidence>
<dbReference type="EMBL" id="CP041165">
    <property type="protein sequence ID" value="QOP40525.1"/>
    <property type="molecule type" value="Genomic_DNA"/>
</dbReference>